<dbReference type="EMBL" id="PGFZ01000003">
    <property type="protein sequence ID" value="POZ52249.1"/>
    <property type="molecule type" value="Genomic_DNA"/>
</dbReference>
<dbReference type="AlphaFoldDB" id="A0A2S5CN50"/>
<comment type="caution">
    <text evidence="2">The sequence shown here is derived from an EMBL/GenBank/DDBJ whole genome shotgun (WGS) entry which is preliminary data.</text>
</comment>
<accession>A0A2S5CN50</accession>
<reference evidence="2 3" key="1">
    <citation type="submission" date="2017-11" db="EMBL/GenBank/DDBJ databases">
        <title>Draft Genome Sequence of Methylobacter psychrotolerans Sph1T, an Obligate Methanotroph from Low-Temperature Environments.</title>
        <authorList>
            <person name="Oshkin I.Y."/>
            <person name="Miroshnikov K."/>
            <person name="Belova S.E."/>
            <person name="Korzhenkov A."/>
            <person name="Toshchakov S.V."/>
            <person name="Dedysh S.N."/>
        </authorList>
    </citation>
    <scope>NUCLEOTIDE SEQUENCE [LARGE SCALE GENOMIC DNA]</scope>
    <source>
        <strain evidence="2 3">Sph1</strain>
    </source>
</reference>
<evidence type="ECO:0000259" key="1">
    <source>
        <dbReference type="Pfam" id="PF12760"/>
    </source>
</evidence>
<organism evidence="2 3">
    <name type="scientific">Methylovulum psychrotolerans</name>
    <dbReference type="NCBI Taxonomy" id="1704499"/>
    <lineage>
        <taxon>Bacteria</taxon>
        <taxon>Pseudomonadati</taxon>
        <taxon>Pseudomonadota</taxon>
        <taxon>Gammaproteobacteria</taxon>
        <taxon>Methylococcales</taxon>
        <taxon>Methylococcaceae</taxon>
        <taxon>Methylovulum</taxon>
    </lineage>
</organism>
<proteinExistence type="predicted"/>
<gene>
    <name evidence="2" type="ORF">AADEFJLK_01724</name>
</gene>
<feature type="domain" description="Transposase zinc-ribbon" evidence="1">
    <location>
        <begin position="42"/>
        <end position="79"/>
    </location>
</feature>
<dbReference type="InterPro" id="IPR024442">
    <property type="entry name" value="Transposase_Zn_ribbon"/>
</dbReference>
<dbReference type="Pfam" id="PF12760">
    <property type="entry name" value="Zn_ribbon_IS1595"/>
    <property type="match status" value="1"/>
</dbReference>
<name>A0A2S5CN50_9GAMM</name>
<sequence length="96" mass="10644">MIAEEFKELLSSLRGLGHHQRNLAKATLNPQTDLPETLGVIEARFELNPACPHCAGIRLSRYGSASGLQRYSCKSCRKTFNALTGTPLARLRHKPK</sequence>
<evidence type="ECO:0000313" key="3">
    <source>
        <dbReference type="Proteomes" id="UP000237423"/>
    </source>
</evidence>
<protein>
    <recommendedName>
        <fullName evidence="1">Transposase zinc-ribbon domain-containing protein</fullName>
    </recommendedName>
</protein>
<evidence type="ECO:0000313" key="2">
    <source>
        <dbReference type="EMBL" id="POZ52249.1"/>
    </source>
</evidence>
<dbReference type="Proteomes" id="UP000237423">
    <property type="component" value="Unassembled WGS sequence"/>
</dbReference>